<dbReference type="PROSITE" id="PS01009">
    <property type="entry name" value="CRISP_1"/>
    <property type="match status" value="1"/>
</dbReference>
<dbReference type="STRING" id="520822.A0A195BEW6"/>
<dbReference type="InterPro" id="IPR001283">
    <property type="entry name" value="CRISP-related"/>
</dbReference>
<dbReference type="Proteomes" id="UP000078540">
    <property type="component" value="Unassembled WGS sequence"/>
</dbReference>
<evidence type="ECO:0000259" key="5">
    <source>
        <dbReference type="SMART" id="SM00198"/>
    </source>
</evidence>
<sequence length="213" mass="24193">MFTIVIAADYCNMKSCSKKNSHTMCKYSSKPAKECGEVKCVGLTDAERKAIVNKHNELRQKIASGKETKGKPGPQPKAVSMPNVIWDKELEEVCQRWINQCKFGHDECRHVDRFIVGQNMAQASSTGKNTATVESMILLWYNEVNDFNNTKIEKYEFEPKIGHYSQLVWAKSTKIGCGKIEFKDSSNWNKINLCCNYGPHGNVNGQKIYEVKK</sequence>
<dbReference type="SUPFAM" id="SSF55797">
    <property type="entry name" value="PR-1-like"/>
    <property type="match status" value="1"/>
</dbReference>
<reference evidence="6 7" key="1">
    <citation type="submission" date="2015-09" db="EMBL/GenBank/DDBJ databases">
        <title>Atta colombica WGS genome.</title>
        <authorList>
            <person name="Nygaard S."/>
            <person name="Hu H."/>
            <person name="Boomsma J."/>
            <person name="Zhang G."/>
        </authorList>
    </citation>
    <scope>NUCLEOTIDE SEQUENCE [LARGE SCALE GENOMIC DNA]</scope>
    <source>
        <strain evidence="6">Treedump-2</strain>
        <tissue evidence="6">Whole body</tissue>
    </source>
</reference>
<dbReference type="PRINTS" id="PR00838">
    <property type="entry name" value="V5ALLERGEN"/>
</dbReference>
<evidence type="ECO:0000256" key="2">
    <source>
        <dbReference type="ARBA" id="ARBA00022525"/>
    </source>
</evidence>
<keyword evidence="3" id="KW-1015">Disulfide bond</keyword>
<dbReference type="InterPro" id="IPR014044">
    <property type="entry name" value="CAP_dom"/>
</dbReference>
<feature type="compositionally biased region" description="Basic and acidic residues" evidence="4">
    <location>
        <begin position="59"/>
        <end position="70"/>
    </location>
</feature>
<evidence type="ECO:0000313" key="6">
    <source>
        <dbReference type="EMBL" id="KYM82710.1"/>
    </source>
</evidence>
<dbReference type="InterPro" id="IPR035940">
    <property type="entry name" value="CAP_sf"/>
</dbReference>
<dbReference type="PRINTS" id="PR00837">
    <property type="entry name" value="V5TPXLIKE"/>
</dbReference>
<dbReference type="PANTHER" id="PTHR10334">
    <property type="entry name" value="CYSTEINE-RICH SECRETORY PROTEIN-RELATED"/>
    <property type="match status" value="1"/>
</dbReference>
<feature type="region of interest" description="Disordered" evidence="4">
    <location>
        <begin position="59"/>
        <end position="80"/>
    </location>
</feature>
<dbReference type="Gene3D" id="3.40.33.10">
    <property type="entry name" value="CAP"/>
    <property type="match status" value="1"/>
</dbReference>
<keyword evidence="7" id="KW-1185">Reference proteome</keyword>
<dbReference type="Pfam" id="PF00188">
    <property type="entry name" value="CAP"/>
    <property type="match status" value="1"/>
</dbReference>
<gene>
    <name evidence="6" type="ORF">ALC53_06885</name>
</gene>
<dbReference type="SMART" id="SM00198">
    <property type="entry name" value="SCP"/>
    <property type="match status" value="1"/>
</dbReference>
<proteinExistence type="predicted"/>
<dbReference type="GO" id="GO:0005576">
    <property type="term" value="C:extracellular region"/>
    <property type="evidence" value="ECO:0007669"/>
    <property type="project" value="UniProtKB-SubCell"/>
</dbReference>
<evidence type="ECO:0000313" key="7">
    <source>
        <dbReference type="Proteomes" id="UP000078540"/>
    </source>
</evidence>
<feature type="domain" description="SCP" evidence="5">
    <location>
        <begin position="46"/>
        <end position="205"/>
    </location>
</feature>
<name>A0A195BEW6_9HYME</name>
<dbReference type="InterPro" id="IPR018244">
    <property type="entry name" value="Allrgn_V5/Tpx1_CS"/>
</dbReference>
<accession>A0A195BEW6</accession>
<dbReference type="InterPro" id="IPR002413">
    <property type="entry name" value="V5_allergen-like"/>
</dbReference>
<dbReference type="CDD" id="cd05380">
    <property type="entry name" value="CAP_euk"/>
    <property type="match status" value="1"/>
</dbReference>
<comment type="subcellular location">
    <subcellularLocation>
        <location evidence="1">Secreted</location>
    </subcellularLocation>
</comment>
<protein>
    <submittedName>
        <fullName evidence="6">Venom allergen 3</fullName>
    </submittedName>
</protein>
<evidence type="ECO:0000256" key="3">
    <source>
        <dbReference type="ARBA" id="ARBA00023157"/>
    </source>
</evidence>
<keyword evidence="2" id="KW-0964">Secreted</keyword>
<dbReference type="EMBL" id="KQ976509">
    <property type="protein sequence ID" value="KYM82710.1"/>
    <property type="molecule type" value="Genomic_DNA"/>
</dbReference>
<dbReference type="AlphaFoldDB" id="A0A195BEW6"/>
<evidence type="ECO:0000256" key="4">
    <source>
        <dbReference type="SAM" id="MobiDB-lite"/>
    </source>
</evidence>
<evidence type="ECO:0000256" key="1">
    <source>
        <dbReference type="ARBA" id="ARBA00004613"/>
    </source>
</evidence>
<organism evidence="6 7">
    <name type="scientific">Atta colombica</name>
    <dbReference type="NCBI Taxonomy" id="520822"/>
    <lineage>
        <taxon>Eukaryota</taxon>
        <taxon>Metazoa</taxon>
        <taxon>Ecdysozoa</taxon>
        <taxon>Arthropoda</taxon>
        <taxon>Hexapoda</taxon>
        <taxon>Insecta</taxon>
        <taxon>Pterygota</taxon>
        <taxon>Neoptera</taxon>
        <taxon>Endopterygota</taxon>
        <taxon>Hymenoptera</taxon>
        <taxon>Apocrita</taxon>
        <taxon>Aculeata</taxon>
        <taxon>Formicoidea</taxon>
        <taxon>Formicidae</taxon>
        <taxon>Myrmicinae</taxon>
        <taxon>Atta</taxon>
    </lineage>
</organism>